<dbReference type="PANTHER" id="PTHR42679:SF2">
    <property type="entry name" value="S-METHYL-5'-THIOADENOSINE PHOSPHORYLASE"/>
    <property type="match status" value="1"/>
</dbReference>
<evidence type="ECO:0000256" key="1">
    <source>
        <dbReference type="ARBA" id="ARBA00022676"/>
    </source>
</evidence>
<reference evidence="4" key="1">
    <citation type="submission" date="2018-05" db="EMBL/GenBank/DDBJ databases">
        <authorList>
            <person name="Lanie J.A."/>
            <person name="Ng W.-L."/>
            <person name="Kazmierczak K.M."/>
            <person name="Andrzejewski T.M."/>
            <person name="Davidsen T.M."/>
            <person name="Wayne K.J."/>
            <person name="Tettelin H."/>
            <person name="Glass J.I."/>
            <person name="Rusch D."/>
            <person name="Podicherti R."/>
            <person name="Tsui H.-C.T."/>
            <person name="Winkler M.E."/>
        </authorList>
    </citation>
    <scope>NUCLEOTIDE SEQUENCE</scope>
</reference>
<dbReference type="AlphaFoldDB" id="A0A382TAB9"/>
<organism evidence="4">
    <name type="scientific">marine metagenome</name>
    <dbReference type="NCBI Taxonomy" id="408172"/>
    <lineage>
        <taxon>unclassified sequences</taxon>
        <taxon>metagenomes</taxon>
        <taxon>ecological metagenomes</taxon>
    </lineage>
</organism>
<dbReference type="InterPro" id="IPR035994">
    <property type="entry name" value="Nucleoside_phosphorylase_sf"/>
</dbReference>
<dbReference type="GO" id="GO:0019509">
    <property type="term" value="P:L-methionine salvage from methylthioadenosine"/>
    <property type="evidence" value="ECO:0007669"/>
    <property type="project" value="TreeGrafter"/>
</dbReference>
<dbReference type="InterPro" id="IPR010044">
    <property type="entry name" value="MTAP"/>
</dbReference>
<evidence type="ECO:0000259" key="3">
    <source>
        <dbReference type="Pfam" id="PF01048"/>
    </source>
</evidence>
<sequence length="274" mass="30204">GWGIRFPNDLNEPGVNVLESELTIETPWGPTGNWQVIEFDGSITPDGKPRTALNVFAHGWSMDSIDHSAHRQVFWVLKQAGVKKVLADSSCGSLNRAIQPRDFVIASDMLHIGQTEYSVLEGRFQHLCRGKQMFCPSLGHTLEDVANDLWPNSGRVYGMANALVVGHTWGPRFETPAEARALQMLGSDFVNQSICPEATNAREIGACFISASYVVNYVDGIIEGTWGALDKIHNEMANISPRISLRTLARMEITNECGCADLRATRPGKYTQTV</sequence>
<feature type="domain" description="Nucleoside phosphorylase" evidence="3">
    <location>
        <begin position="68"/>
        <end position="228"/>
    </location>
</feature>
<evidence type="ECO:0000256" key="2">
    <source>
        <dbReference type="ARBA" id="ARBA00022679"/>
    </source>
</evidence>
<dbReference type="GO" id="GO:0009116">
    <property type="term" value="P:nucleoside metabolic process"/>
    <property type="evidence" value="ECO:0007669"/>
    <property type="project" value="InterPro"/>
</dbReference>
<dbReference type="GO" id="GO:0005829">
    <property type="term" value="C:cytosol"/>
    <property type="evidence" value="ECO:0007669"/>
    <property type="project" value="TreeGrafter"/>
</dbReference>
<proteinExistence type="predicted"/>
<gene>
    <name evidence="4" type="ORF">METZ01_LOCUS371933</name>
</gene>
<dbReference type="GO" id="GO:0017061">
    <property type="term" value="F:S-methyl-5-thioadenosine phosphorylase activity"/>
    <property type="evidence" value="ECO:0007669"/>
    <property type="project" value="InterPro"/>
</dbReference>
<evidence type="ECO:0000313" key="4">
    <source>
        <dbReference type="EMBL" id="SVD19079.1"/>
    </source>
</evidence>
<keyword evidence="1" id="KW-0328">Glycosyltransferase</keyword>
<name>A0A382TAB9_9ZZZZ</name>
<dbReference type="SUPFAM" id="SSF53167">
    <property type="entry name" value="Purine and uridine phosphorylases"/>
    <property type="match status" value="1"/>
</dbReference>
<accession>A0A382TAB9</accession>
<dbReference type="InterPro" id="IPR000845">
    <property type="entry name" value="Nucleoside_phosphorylase_d"/>
</dbReference>
<protein>
    <recommendedName>
        <fullName evidence="3">Nucleoside phosphorylase domain-containing protein</fullName>
    </recommendedName>
</protein>
<dbReference type="PANTHER" id="PTHR42679">
    <property type="entry name" value="S-METHYL-5'-THIOADENOSINE PHOSPHORYLASE"/>
    <property type="match status" value="1"/>
</dbReference>
<dbReference type="Pfam" id="PF01048">
    <property type="entry name" value="PNP_UDP_1"/>
    <property type="match status" value="1"/>
</dbReference>
<dbReference type="Gene3D" id="3.40.50.1580">
    <property type="entry name" value="Nucleoside phosphorylase domain"/>
    <property type="match status" value="1"/>
</dbReference>
<feature type="non-terminal residue" evidence="4">
    <location>
        <position position="1"/>
    </location>
</feature>
<keyword evidence="2" id="KW-0808">Transferase</keyword>
<dbReference type="EMBL" id="UINC01135118">
    <property type="protein sequence ID" value="SVD19079.1"/>
    <property type="molecule type" value="Genomic_DNA"/>
</dbReference>